<comment type="caution">
    <text evidence="4">The sequence shown here is derived from an EMBL/GenBank/DDBJ whole genome shotgun (WGS) entry which is preliminary data.</text>
</comment>
<feature type="transmembrane region" description="Helical" evidence="2">
    <location>
        <begin position="481"/>
        <end position="502"/>
    </location>
</feature>
<evidence type="ECO:0000256" key="3">
    <source>
        <dbReference type="SAM" id="SignalP"/>
    </source>
</evidence>
<dbReference type="AlphaFoldDB" id="A0A8S1L5S6"/>
<protein>
    <recommendedName>
        <fullName evidence="6">Transmembrane protein</fullName>
    </recommendedName>
</protein>
<evidence type="ECO:0000313" key="4">
    <source>
        <dbReference type="EMBL" id="CAD8060932.1"/>
    </source>
</evidence>
<evidence type="ECO:0000256" key="1">
    <source>
        <dbReference type="SAM" id="Coils"/>
    </source>
</evidence>
<evidence type="ECO:0000256" key="2">
    <source>
        <dbReference type="SAM" id="Phobius"/>
    </source>
</evidence>
<keyword evidence="5" id="KW-1185">Reference proteome</keyword>
<feature type="coiled-coil region" evidence="1">
    <location>
        <begin position="505"/>
        <end position="535"/>
    </location>
</feature>
<keyword evidence="3" id="KW-0732">Signal</keyword>
<keyword evidence="2" id="KW-0812">Transmembrane</keyword>
<proteinExistence type="predicted"/>
<organism evidence="4 5">
    <name type="scientific">Paramecium sonneborni</name>
    <dbReference type="NCBI Taxonomy" id="65129"/>
    <lineage>
        <taxon>Eukaryota</taxon>
        <taxon>Sar</taxon>
        <taxon>Alveolata</taxon>
        <taxon>Ciliophora</taxon>
        <taxon>Intramacronucleata</taxon>
        <taxon>Oligohymenophorea</taxon>
        <taxon>Peniculida</taxon>
        <taxon>Parameciidae</taxon>
        <taxon>Paramecium</taxon>
    </lineage>
</organism>
<reference evidence="4" key="1">
    <citation type="submission" date="2021-01" db="EMBL/GenBank/DDBJ databases">
        <authorList>
            <consortium name="Genoscope - CEA"/>
            <person name="William W."/>
        </authorList>
    </citation>
    <scope>NUCLEOTIDE SEQUENCE</scope>
</reference>
<sequence length="536" mass="63536">MLSKLILSILLGITFCGWTRTPQIKIDKFNKTEQAISISTEDFKHLKYPNAFDLELYYQEGLTNEKDIQKYQKINDIQLYQQGCSFFERKIKVEDQVQIQLPDEGKYTFTDLIVVERQAFVIRNDNKIFRVQLDFNGNELKKMSVSSQHLDFSNKIVINLKKKPQFLVSDDQIFIVTEKGTISFNYKEWQNGTLPQVNFHNLEDVNNIYYVHYDEQYKRVFIVAGIQGVLVYEIKDKVLNHIYTIKLNLNIIKVQTKEDQLFILDDKKGIHFYTLSENEYKDSEFMIPLENPISFVYNKNSFLVVAQTAQASDKIIFGIEILFHFKNQEFYYNKFYLEDMQLKDVQSCGEFQFLIGYDVHKIIQTNVYRGFVDEDFDYDTDFMIPLLLKIEEIEGTDYEKANYQYHYSLALTPRHLYGLIIKDRNPEIVCSSQKQIEQSYAVLINSTQCEKAETDPFIVCHEEHFINLVVNEVLLDSQSQWYAEIFLIVVFVIFILLLICGYRMCTKWKTIMQKVEEQLKKEENKRKRYDKLNINC</sequence>
<evidence type="ECO:0000313" key="5">
    <source>
        <dbReference type="Proteomes" id="UP000692954"/>
    </source>
</evidence>
<feature type="chain" id="PRO_5035746723" description="Transmembrane protein" evidence="3">
    <location>
        <begin position="17"/>
        <end position="536"/>
    </location>
</feature>
<dbReference type="Proteomes" id="UP000692954">
    <property type="component" value="Unassembled WGS sequence"/>
</dbReference>
<feature type="signal peptide" evidence="3">
    <location>
        <begin position="1"/>
        <end position="16"/>
    </location>
</feature>
<dbReference type="EMBL" id="CAJJDN010000015">
    <property type="protein sequence ID" value="CAD8060932.1"/>
    <property type="molecule type" value="Genomic_DNA"/>
</dbReference>
<keyword evidence="1" id="KW-0175">Coiled coil</keyword>
<accession>A0A8S1L5S6</accession>
<evidence type="ECO:0008006" key="6">
    <source>
        <dbReference type="Google" id="ProtNLM"/>
    </source>
</evidence>
<keyword evidence="2" id="KW-0472">Membrane</keyword>
<dbReference type="OrthoDB" id="292827at2759"/>
<gene>
    <name evidence="4" type="ORF">PSON_ATCC_30995.1.T0150045</name>
</gene>
<name>A0A8S1L5S6_9CILI</name>
<keyword evidence="2" id="KW-1133">Transmembrane helix</keyword>